<sequence length="434" mass="49383">MPSFPAKRAIASVSCAISPPSTKRKIQSTTTKSAVDSFFTPVSQKPPTKTKWKVIGETLLTCRYEDPKQTQQLPEKNRKVAGFDLDGTLIKTKSGNTHSKDTQDWQWWHPDIPTKIKGLYKEGYHIVIFTNQAGLKEPSKKTAHYIKFKEKVNGILNELDIPLHLYAATSKDKYRKPRTGMWEEMMDDLNLDHHSVDLESSYLVGDAAGREGDFSASDWHWALNIGIHFWTPEEFFLGETGREKVHPWSPAQHIADSEKLTSSPTPFAPKKDQEIIVFVGSPGAGKSTFFHRYLEPKGYVRVNQDLLKSRGKCITQTKKLLAEGMSVVVDNTNADVKTRAIWIELAEKHNLKPRCVYFATPPEICLHNDAVRAFSDKESFNPEKRDPLPGIAFTSYKSRFEEPKKEEGFEELVRVAFKFMGSKDEGEVWGRFWT</sequence>
<dbReference type="Proteomes" id="UP000298138">
    <property type="component" value="Unassembled WGS sequence"/>
</dbReference>
<dbReference type="SUPFAM" id="SSF52540">
    <property type="entry name" value="P-loop containing nucleoside triphosphate hydrolases"/>
    <property type="match status" value="1"/>
</dbReference>
<dbReference type="STRING" id="341454.A0A4S2MUX0"/>
<dbReference type="GO" id="GO:0046403">
    <property type="term" value="F:polynucleotide 3'-phosphatase activity"/>
    <property type="evidence" value="ECO:0007669"/>
    <property type="project" value="TreeGrafter"/>
</dbReference>
<dbReference type="InterPro" id="IPR006549">
    <property type="entry name" value="HAD-SF_hydro_IIIA"/>
</dbReference>
<keyword evidence="2" id="KW-1185">Reference proteome</keyword>
<proteinExistence type="predicted"/>
<protein>
    <submittedName>
        <fullName evidence="1">Polynucleotide kinase 3'-phosphatase</fullName>
    </submittedName>
</protein>
<dbReference type="FunFam" id="3.40.50.300:FF:000737">
    <property type="entry name" value="Bifunctional polynucleotide phosphatase/kinase"/>
    <property type="match status" value="1"/>
</dbReference>
<accession>A0A4S2MUX0</accession>
<dbReference type="InParanoid" id="A0A4S2MUX0"/>
<dbReference type="Gene3D" id="3.40.50.1000">
    <property type="entry name" value="HAD superfamily/HAD-like"/>
    <property type="match status" value="1"/>
</dbReference>
<dbReference type="GO" id="GO:0046404">
    <property type="term" value="F:ATP-dependent polydeoxyribonucleotide 5'-hydroxyl-kinase activity"/>
    <property type="evidence" value="ECO:0007669"/>
    <property type="project" value="TreeGrafter"/>
</dbReference>
<dbReference type="PANTHER" id="PTHR12083">
    <property type="entry name" value="BIFUNCTIONAL POLYNUCLEOTIDE PHOSPHATASE/KINASE"/>
    <property type="match status" value="1"/>
</dbReference>
<keyword evidence="1" id="KW-0808">Transferase</keyword>
<dbReference type="InterPro" id="IPR023214">
    <property type="entry name" value="HAD_sf"/>
</dbReference>
<dbReference type="InterPro" id="IPR036412">
    <property type="entry name" value="HAD-like_sf"/>
</dbReference>
<dbReference type="GO" id="GO:0003690">
    <property type="term" value="F:double-stranded DNA binding"/>
    <property type="evidence" value="ECO:0007669"/>
    <property type="project" value="TreeGrafter"/>
</dbReference>
<dbReference type="Pfam" id="PF08645">
    <property type="entry name" value="PNK3P"/>
    <property type="match status" value="1"/>
</dbReference>
<dbReference type="Gene3D" id="3.40.50.300">
    <property type="entry name" value="P-loop containing nucleotide triphosphate hydrolases"/>
    <property type="match status" value="1"/>
</dbReference>
<dbReference type="AlphaFoldDB" id="A0A4S2MUX0"/>
<dbReference type="InterPro" id="IPR006551">
    <property type="entry name" value="Polynucleotide_phosphatase"/>
</dbReference>
<organism evidence="1 2">
    <name type="scientific">Ascodesmis nigricans</name>
    <dbReference type="NCBI Taxonomy" id="341454"/>
    <lineage>
        <taxon>Eukaryota</taxon>
        <taxon>Fungi</taxon>
        <taxon>Dikarya</taxon>
        <taxon>Ascomycota</taxon>
        <taxon>Pezizomycotina</taxon>
        <taxon>Pezizomycetes</taxon>
        <taxon>Pezizales</taxon>
        <taxon>Ascodesmidaceae</taxon>
        <taxon>Ascodesmis</taxon>
    </lineage>
</organism>
<dbReference type="CDD" id="cd01625">
    <property type="entry name" value="HAD_PNP"/>
    <property type="match status" value="1"/>
</dbReference>
<dbReference type="SUPFAM" id="SSF56784">
    <property type="entry name" value="HAD-like"/>
    <property type="match status" value="1"/>
</dbReference>
<gene>
    <name evidence="1" type="ORF">EX30DRAFT_341594</name>
</gene>
<reference evidence="1 2" key="1">
    <citation type="submission" date="2019-04" db="EMBL/GenBank/DDBJ databases">
        <title>Comparative genomics and transcriptomics to analyze fruiting body development in filamentous ascomycetes.</title>
        <authorList>
            <consortium name="DOE Joint Genome Institute"/>
            <person name="Lutkenhaus R."/>
            <person name="Traeger S."/>
            <person name="Breuer J."/>
            <person name="Kuo A."/>
            <person name="Lipzen A."/>
            <person name="Pangilinan J."/>
            <person name="Dilworth D."/>
            <person name="Sandor L."/>
            <person name="Poggeler S."/>
            <person name="Barry K."/>
            <person name="Grigoriev I.V."/>
            <person name="Nowrousian M."/>
        </authorList>
    </citation>
    <scope>NUCLEOTIDE SEQUENCE [LARGE SCALE GENOMIC DNA]</scope>
    <source>
        <strain evidence="1 2">CBS 389.68</strain>
    </source>
</reference>
<evidence type="ECO:0000313" key="2">
    <source>
        <dbReference type="Proteomes" id="UP000298138"/>
    </source>
</evidence>
<evidence type="ECO:0000313" key="1">
    <source>
        <dbReference type="EMBL" id="TGZ80341.1"/>
    </source>
</evidence>
<dbReference type="OrthoDB" id="19045at2759"/>
<name>A0A4S2MUX0_9PEZI</name>
<dbReference type="NCBIfam" id="TIGR01662">
    <property type="entry name" value="HAD-SF-IIIA"/>
    <property type="match status" value="1"/>
</dbReference>
<dbReference type="EMBL" id="ML220125">
    <property type="protein sequence ID" value="TGZ80341.1"/>
    <property type="molecule type" value="Genomic_DNA"/>
</dbReference>
<dbReference type="Pfam" id="PF13671">
    <property type="entry name" value="AAA_33"/>
    <property type="match status" value="2"/>
</dbReference>
<dbReference type="GO" id="GO:0006281">
    <property type="term" value="P:DNA repair"/>
    <property type="evidence" value="ECO:0007669"/>
    <property type="project" value="TreeGrafter"/>
</dbReference>
<dbReference type="PANTHER" id="PTHR12083:SF9">
    <property type="entry name" value="BIFUNCTIONAL POLYNUCLEOTIDE PHOSPHATASE_KINASE"/>
    <property type="match status" value="1"/>
</dbReference>
<dbReference type="NCBIfam" id="TIGR01664">
    <property type="entry name" value="DNA-3'-Pase"/>
    <property type="match status" value="1"/>
</dbReference>
<dbReference type="InterPro" id="IPR013954">
    <property type="entry name" value="PNK3P"/>
</dbReference>
<dbReference type="InterPro" id="IPR027417">
    <property type="entry name" value="P-loop_NTPase"/>
</dbReference>
<keyword evidence="1" id="KW-0418">Kinase</keyword>